<dbReference type="EMBL" id="BMMZ01000002">
    <property type="protein sequence ID" value="GGL56018.1"/>
    <property type="molecule type" value="Genomic_DNA"/>
</dbReference>
<dbReference type="RefSeq" id="WP_188894321.1">
    <property type="nucleotide sequence ID" value="NZ_BMMZ01000002.1"/>
</dbReference>
<dbReference type="Proteomes" id="UP000613840">
    <property type="component" value="Unassembled WGS sequence"/>
</dbReference>
<proteinExistence type="predicted"/>
<reference evidence="3" key="2">
    <citation type="submission" date="2020-09" db="EMBL/GenBank/DDBJ databases">
        <authorList>
            <person name="Sun Q."/>
            <person name="Zhou Y."/>
        </authorList>
    </citation>
    <scope>NUCLEOTIDE SEQUENCE</scope>
    <source>
        <strain evidence="3">CGMCC 4.7306</strain>
    </source>
</reference>
<dbReference type="InterPro" id="IPR036291">
    <property type="entry name" value="NAD(P)-bd_dom_sf"/>
</dbReference>
<dbReference type="AlphaFoldDB" id="A0A917S3X6"/>
<dbReference type="SUPFAM" id="SSF51735">
    <property type="entry name" value="NAD(P)-binding Rossmann-fold domains"/>
    <property type="match status" value="1"/>
</dbReference>
<evidence type="ECO:0000313" key="3">
    <source>
        <dbReference type="EMBL" id="GGL56018.1"/>
    </source>
</evidence>
<evidence type="ECO:0000259" key="2">
    <source>
        <dbReference type="Pfam" id="PF22725"/>
    </source>
</evidence>
<name>A0A917S3X6_9ACTN</name>
<feature type="domain" description="Gfo/Idh/MocA-like oxidoreductase N-terminal" evidence="1">
    <location>
        <begin position="10"/>
        <end position="128"/>
    </location>
</feature>
<dbReference type="PANTHER" id="PTHR43377:SF1">
    <property type="entry name" value="BILIVERDIN REDUCTASE A"/>
    <property type="match status" value="1"/>
</dbReference>
<dbReference type="InterPro" id="IPR000683">
    <property type="entry name" value="Gfo/Idh/MocA-like_OxRdtase_N"/>
</dbReference>
<dbReference type="Pfam" id="PF22725">
    <property type="entry name" value="GFO_IDH_MocA_C3"/>
    <property type="match status" value="1"/>
</dbReference>
<feature type="domain" description="GFO/IDH/MocA-like oxidoreductase" evidence="2">
    <location>
        <begin position="138"/>
        <end position="282"/>
    </location>
</feature>
<protein>
    <submittedName>
        <fullName evidence="3">Oxidoreductase</fullName>
    </submittedName>
</protein>
<reference evidence="3" key="1">
    <citation type="journal article" date="2014" name="Int. J. Syst. Evol. Microbiol.">
        <title>Complete genome sequence of Corynebacterium casei LMG S-19264T (=DSM 44701T), isolated from a smear-ripened cheese.</title>
        <authorList>
            <consortium name="US DOE Joint Genome Institute (JGI-PGF)"/>
            <person name="Walter F."/>
            <person name="Albersmeier A."/>
            <person name="Kalinowski J."/>
            <person name="Ruckert C."/>
        </authorList>
    </citation>
    <scope>NUCLEOTIDE SEQUENCE</scope>
    <source>
        <strain evidence="3">CGMCC 4.7306</strain>
    </source>
</reference>
<comment type="caution">
    <text evidence="3">The sequence shown here is derived from an EMBL/GenBank/DDBJ whole genome shotgun (WGS) entry which is preliminary data.</text>
</comment>
<dbReference type="GO" id="GO:0000166">
    <property type="term" value="F:nucleotide binding"/>
    <property type="evidence" value="ECO:0007669"/>
    <property type="project" value="InterPro"/>
</dbReference>
<keyword evidence="4" id="KW-1185">Reference proteome</keyword>
<dbReference type="Pfam" id="PF01408">
    <property type="entry name" value="GFO_IDH_MocA"/>
    <property type="match status" value="1"/>
</dbReference>
<organism evidence="3 4">
    <name type="scientific">Microlunatus endophyticus</name>
    <dbReference type="NCBI Taxonomy" id="1716077"/>
    <lineage>
        <taxon>Bacteria</taxon>
        <taxon>Bacillati</taxon>
        <taxon>Actinomycetota</taxon>
        <taxon>Actinomycetes</taxon>
        <taxon>Propionibacteriales</taxon>
        <taxon>Propionibacteriaceae</taxon>
        <taxon>Microlunatus</taxon>
    </lineage>
</organism>
<evidence type="ECO:0000313" key="4">
    <source>
        <dbReference type="Proteomes" id="UP000613840"/>
    </source>
</evidence>
<dbReference type="Gene3D" id="3.40.50.720">
    <property type="entry name" value="NAD(P)-binding Rossmann-like Domain"/>
    <property type="match status" value="1"/>
</dbReference>
<dbReference type="InterPro" id="IPR055170">
    <property type="entry name" value="GFO_IDH_MocA-like_dom"/>
</dbReference>
<dbReference type="SUPFAM" id="SSF55347">
    <property type="entry name" value="Glyceraldehyde-3-phosphate dehydrogenase-like, C-terminal domain"/>
    <property type="match status" value="1"/>
</dbReference>
<sequence>MSNPIDGSNLRAGVVGLGWAGQQHMKGYHLASGVDLVGLAGLETDHLQRLGDEYGVEHRYAEWADLFAGTQLDVVSVCTPPSLHAPIAIAALEAGINVLSEKPMALDSVSARAMVDAAKANGRILEVSFNHRRKAEVSAAKDLIDRGLLGKIYYAKAGWMRHSGIPGLGSWFTRKATAGGGPMMDIGVHMLDMALYLMGEPDVAAVSASTYAEFGPRGRGGSNWGITTKTGGDGTQTYEVEDLATAFVRMTNGGTLLLESSWAQGVGHDDMYVTLFGTEGGAELTWNPPGPQIKAWTQVEGVDATLQPRLGPNGGHTEAVADFVSAVRAGELAGHQGDEALTRALIVDAAYRSADDSAEIRVEPRSGEGSQTH</sequence>
<gene>
    <name evidence="3" type="ORF">GCM10011575_12980</name>
</gene>
<evidence type="ECO:0000259" key="1">
    <source>
        <dbReference type="Pfam" id="PF01408"/>
    </source>
</evidence>
<accession>A0A917S3X6</accession>
<dbReference type="Gene3D" id="3.30.360.10">
    <property type="entry name" value="Dihydrodipicolinate Reductase, domain 2"/>
    <property type="match status" value="1"/>
</dbReference>
<dbReference type="InterPro" id="IPR051450">
    <property type="entry name" value="Gfo/Idh/MocA_Oxidoreductases"/>
</dbReference>
<dbReference type="PANTHER" id="PTHR43377">
    <property type="entry name" value="BILIVERDIN REDUCTASE A"/>
    <property type="match status" value="1"/>
</dbReference>